<evidence type="ECO:0000256" key="8">
    <source>
        <dbReference type="ARBA" id="ARBA00022833"/>
    </source>
</evidence>
<keyword evidence="6" id="KW-0863">Zinc-finger</keyword>
<keyword evidence="10 12" id="KW-0234">DNA repair</keyword>
<evidence type="ECO:0000256" key="5">
    <source>
        <dbReference type="ARBA" id="ARBA00022763"/>
    </source>
</evidence>
<evidence type="ECO:0000313" key="16">
    <source>
        <dbReference type="EMBL" id="KAI0515998.1"/>
    </source>
</evidence>
<evidence type="ECO:0000256" key="2">
    <source>
        <dbReference type="ARBA" id="ARBA00005533"/>
    </source>
</evidence>
<sequence length="941" mass="107238">MLHGRESLIRLIGKRRRAYSSLLARSLRSNANQQDGSDYGEAMCVNFKEDDPVTNDGGEVGNTRKRGSEACVEWVCCPVCAVSVRGDDFTVNSHLDACLANGKKGKLSQRTLLQVNFLSKSRQETCLIDANSPNMDKCEKELSEEKQLEFGSQTSILEVLDEDAVKRKAADPHIQSTFPSIIRSPRSDSCEDIDTKYVHTLETLIVGRRFHKKIELQPGGRVYVVRDCQNVKDDNAIQVLSDHQGFRCSLGYLPRKLAKYLSPLIDYHHLKCEGSILSLPEHPLHDVPIKLFCKKVVRDGDIISGYQKDFELLWEKVLLANESAKSQPISIEKYQQNFRLMLEDVLDNHSHLFTNEEKCFIGSFSSLSDDAQRLLVRLYTRKGPWFRLSSISYKEISDLDAAIHELQVTGYLCSLGSGVQSFKYNIKEVLDVLTVSELQQMSHQWLSKNGMHHRRKQEIIEFILSASKNGSCTLLQKMVLEHAGKCVMISSAVDAILWRVQRLFFLNSEQDLSAFLLVDMGLIKFPEFTRTITQQIFKCRADLLEYEESIEVSQIMDESIDQSDMEMSRRCIELADNRMLANFSEEIISPVSGTQLRFFHYFSASWVYSKLLTLGVSLYERGHRYDDATRLLRQLLKRTICDSRRGYWTLRLSVDLEHLGYFNESLSVAEKGVGDPCIRAGSKMALQRRVLRLGRPPRRWKMPSYADTAMRKIKEVTIVGRPLNNETGLKNLFYGCDDELCEVEQLALQYYNEEGGGWLGIHSESGIWMTIFGLLMWDVIFSDVPNVFQSMFQVAPLDLLTDDFYVMRKSSIESLLEKIYEGMAEELLITSWQLNKGTACHGVNWDRFPLSDLRAAVSCVGGRCLASLCRHLAMDYRSWSSGMPDLLLWRFRGGDMDGGEAKLVEVKGPRDRLSEQQRAWILTLMECGFDAEVCKVSPPKS</sequence>
<feature type="domain" description="UBZ4-type" evidence="13">
    <location>
        <begin position="74"/>
        <end position="99"/>
    </location>
</feature>
<keyword evidence="5 12" id="KW-0227">DNA damage</keyword>
<dbReference type="InterPro" id="IPR006642">
    <property type="entry name" value="Rad18_UBZ4"/>
</dbReference>
<dbReference type="Gene3D" id="3.30.160.60">
    <property type="entry name" value="Classic Zinc Finger"/>
    <property type="match status" value="1"/>
</dbReference>
<evidence type="ECO:0000259" key="15">
    <source>
        <dbReference type="SMART" id="SM00990"/>
    </source>
</evidence>
<evidence type="ECO:0000259" key="13">
    <source>
        <dbReference type="SMART" id="SM00734"/>
    </source>
</evidence>
<dbReference type="Pfam" id="PF08774">
    <property type="entry name" value="VRR_NUC"/>
    <property type="match status" value="1"/>
</dbReference>
<dbReference type="SMART" id="SM00910">
    <property type="entry name" value="HIRAN"/>
    <property type="match status" value="1"/>
</dbReference>
<keyword evidence="3 12" id="KW-0540">Nuclease</keyword>
<dbReference type="Gene3D" id="3.40.1350.10">
    <property type="match status" value="1"/>
</dbReference>
<dbReference type="InterPro" id="IPR014883">
    <property type="entry name" value="VRR_NUC"/>
</dbReference>
<dbReference type="InterPro" id="IPR033315">
    <property type="entry name" value="Fan1-like"/>
</dbReference>
<dbReference type="Pfam" id="PF08797">
    <property type="entry name" value="HIRAN"/>
    <property type="match status" value="1"/>
</dbReference>
<organism evidence="16 17">
    <name type="scientific">Dendrobium nobile</name>
    <name type="common">Orchid</name>
    <dbReference type="NCBI Taxonomy" id="94219"/>
    <lineage>
        <taxon>Eukaryota</taxon>
        <taxon>Viridiplantae</taxon>
        <taxon>Streptophyta</taxon>
        <taxon>Embryophyta</taxon>
        <taxon>Tracheophyta</taxon>
        <taxon>Spermatophyta</taxon>
        <taxon>Magnoliopsida</taxon>
        <taxon>Liliopsida</taxon>
        <taxon>Asparagales</taxon>
        <taxon>Orchidaceae</taxon>
        <taxon>Epidendroideae</taxon>
        <taxon>Malaxideae</taxon>
        <taxon>Dendrobiinae</taxon>
        <taxon>Dendrobium</taxon>
    </lineage>
</organism>
<dbReference type="EC" id="3.1.4.1" evidence="12"/>
<proteinExistence type="inferred from homology"/>
<dbReference type="GO" id="GO:0008270">
    <property type="term" value="F:zinc ion binding"/>
    <property type="evidence" value="ECO:0007669"/>
    <property type="project" value="UniProtKB-KW"/>
</dbReference>
<evidence type="ECO:0000256" key="1">
    <source>
        <dbReference type="ARBA" id="ARBA00000983"/>
    </source>
</evidence>
<comment type="cofactor">
    <cofactor evidence="12">
        <name>Mg(2+)</name>
        <dbReference type="ChEBI" id="CHEBI:18420"/>
    </cofactor>
    <cofactor evidence="12">
        <name>Mn(2+)</name>
        <dbReference type="ChEBI" id="CHEBI:29035"/>
    </cofactor>
</comment>
<dbReference type="Pfam" id="PF21170">
    <property type="entry name" value="FAN1_TPR"/>
    <property type="match status" value="1"/>
</dbReference>
<comment type="caution">
    <text evidence="16">The sequence shown here is derived from an EMBL/GenBank/DDBJ whole genome shotgun (WGS) entry which is preliminary data.</text>
</comment>
<evidence type="ECO:0000256" key="4">
    <source>
        <dbReference type="ARBA" id="ARBA00022723"/>
    </source>
</evidence>
<evidence type="ECO:0000256" key="11">
    <source>
        <dbReference type="ARBA" id="ARBA00023211"/>
    </source>
</evidence>
<dbReference type="Pfam" id="PF21315">
    <property type="entry name" value="FAN1_HTH"/>
    <property type="match status" value="1"/>
</dbReference>
<comment type="function">
    <text evidence="12">Nuclease required for the repair of DNA interstrand cross-links (ICL). Acts as a 5'-3' exonuclease that anchors at a cut end of DNA and cleaves DNA successively at every third nucleotide, allowing to excise an ICL from one strand through flanking incisions.</text>
</comment>
<dbReference type="GO" id="GO:0036297">
    <property type="term" value="P:interstrand cross-link repair"/>
    <property type="evidence" value="ECO:0007669"/>
    <property type="project" value="InterPro"/>
</dbReference>
<evidence type="ECO:0000256" key="3">
    <source>
        <dbReference type="ARBA" id="ARBA00022722"/>
    </source>
</evidence>
<feature type="domain" description="HIRAN" evidence="14">
    <location>
        <begin position="198"/>
        <end position="295"/>
    </location>
</feature>
<evidence type="ECO:0000256" key="9">
    <source>
        <dbReference type="ARBA" id="ARBA00022842"/>
    </source>
</evidence>
<dbReference type="AlphaFoldDB" id="A0A8T3BNF8"/>
<evidence type="ECO:0000259" key="14">
    <source>
        <dbReference type="SMART" id="SM00910"/>
    </source>
</evidence>
<keyword evidence="9 12" id="KW-0460">Magnesium</keyword>
<dbReference type="PANTHER" id="PTHR15749:SF4">
    <property type="entry name" value="FANCONI-ASSOCIATED NUCLEASE 1"/>
    <property type="match status" value="1"/>
</dbReference>
<dbReference type="EMBL" id="JAGYWB010000007">
    <property type="protein sequence ID" value="KAI0515998.1"/>
    <property type="molecule type" value="Genomic_DNA"/>
</dbReference>
<dbReference type="GO" id="GO:0017108">
    <property type="term" value="F:5'-flap endonuclease activity"/>
    <property type="evidence" value="ECO:0007669"/>
    <property type="project" value="TreeGrafter"/>
</dbReference>
<dbReference type="GO" id="GO:0004528">
    <property type="term" value="F:phosphodiesterase I activity"/>
    <property type="evidence" value="ECO:0007669"/>
    <property type="project" value="UniProtKB-EC"/>
</dbReference>
<dbReference type="GO" id="GO:0070336">
    <property type="term" value="F:flap-structured DNA binding"/>
    <property type="evidence" value="ECO:0007669"/>
    <property type="project" value="TreeGrafter"/>
</dbReference>
<keyword evidence="8" id="KW-0862">Zinc</keyword>
<dbReference type="CDD" id="cd22326">
    <property type="entry name" value="FAN1-like"/>
    <property type="match status" value="1"/>
</dbReference>
<dbReference type="GO" id="GO:0005634">
    <property type="term" value="C:nucleus"/>
    <property type="evidence" value="ECO:0007669"/>
    <property type="project" value="UniProtKB-SubCell"/>
</dbReference>
<dbReference type="InterPro" id="IPR049126">
    <property type="entry name" value="FAN1-like_TPR"/>
</dbReference>
<protein>
    <recommendedName>
        <fullName evidence="12">Fanconi-associated nuclease</fullName>
        <ecNumber evidence="12">3.1.4.1</ecNumber>
    </recommendedName>
</protein>
<comment type="similarity">
    <text evidence="2 12">Belongs to the FAN1 family.</text>
</comment>
<dbReference type="InterPro" id="IPR049125">
    <property type="entry name" value="FAN1-like_WH"/>
</dbReference>
<dbReference type="PANTHER" id="PTHR15749">
    <property type="entry name" value="FANCONI-ASSOCIATED NUCLEASE 1"/>
    <property type="match status" value="1"/>
</dbReference>
<keyword evidence="17" id="KW-1185">Reference proteome</keyword>
<dbReference type="InterPro" id="IPR011856">
    <property type="entry name" value="tRNA_endonuc-like_dom_sf"/>
</dbReference>
<accession>A0A8T3BNF8</accession>
<evidence type="ECO:0000256" key="6">
    <source>
        <dbReference type="ARBA" id="ARBA00022771"/>
    </source>
</evidence>
<dbReference type="SMR" id="A0A8T3BNF8"/>
<keyword evidence="12" id="KW-0539">Nucleus</keyword>
<dbReference type="GO" id="GO:0008409">
    <property type="term" value="F:5'-3' exonuclease activity"/>
    <property type="evidence" value="ECO:0007669"/>
    <property type="project" value="TreeGrafter"/>
</dbReference>
<reference evidence="16" key="1">
    <citation type="journal article" date="2022" name="Front. Genet.">
        <title>Chromosome-Scale Assembly of the Dendrobium nobile Genome Provides Insights Into the Molecular Mechanism of the Biosynthesis of the Medicinal Active Ingredient of Dendrobium.</title>
        <authorList>
            <person name="Xu Q."/>
            <person name="Niu S.-C."/>
            <person name="Li K.-L."/>
            <person name="Zheng P.-J."/>
            <person name="Zhang X.-J."/>
            <person name="Jia Y."/>
            <person name="Liu Y."/>
            <person name="Niu Y.-X."/>
            <person name="Yu L.-H."/>
            <person name="Chen D.-F."/>
            <person name="Zhang G.-Q."/>
        </authorList>
    </citation>
    <scope>NUCLEOTIDE SEQUENCE</scope>
    <source>
        <tissue evidence="16">Leaf</tissue>
    </source>
</reference>
<dbReference type="InterPro" id="IPR049132">
    <property type="entry name" value="FAN1-like_euk"/>
</dbReference>
<comment type="subcellular location">
    <subcellularLocation>
        <location evidence="12">Nucleus</location>
    </subcellularLocation>
</comment>
<name>A0A8T3BNF8_DENNO</name>
<dbReference type="InterPro" id="IPR014905">
    <property type="entry name" value="HIRAN"/>
</dbReference>
<comment type="catalytic activity">
    <reaction evidence="1 12">
        <text>Hydrolytically removes 5'-nucleotides successively from the 3'-hydroxy termini of 3'-hydroxy-terminated oligonucleotides.</text>
        <dbReference type="EC" id="3.1.4.1"/>
    </reaction>
</comment>
<feature type="domain" description="VRR-NUC" evidence="15">
    <location>
        <begin position="819"/>
        <end position="938"/>
    </location>
</feature>
<dbReference type="Proteomes" id="UP000829196">
    <property type="component" value="Unassembled WGS sequence"/>
</dbReference>
<keyword evidence="7 12" id="KW-0378">Hydrolase</keyword>
<dbReference type="GO" id="GO:0016818">
    <property type="term" value="F:hydrolase activity, acting on acid anhydrides, in phosphorus-containing anhydrides"/>
    <property type="evidence" value="ECO:0007669"/>
    <property type="project" value="InterPro"/>
</dbReference>
<dbReference type="SMART" id="SM00734">
    <property type="entry name" value="ZnF_Rad18"/>
    <property type="match status" value="1"/>
</dbReference>
<evidence type="ECO:0000313" key="17">
    <source>
        <dbReference type="Proteomes" id="UP000829196"/>
    </source>
</evidence>
<evidence type="ECO:0000256" key="7">
    <source>
        <dbReference type="ARBA" id="ARBA00022801"/>
    </source>
</evidence>
<evidence type="ECO:0000256" key="12">
    <source>
        <dbReference type="RuleBase" id="RU365033"/>
    </source>
</evidence>
<keyword evidence="4 12" id="KW-0479">Metal-binding</keyword>
<evidence type="ECO:0000256" key="10">
    <source>
        <dbReference type="ARBA" id="ARBA00023204"/>
    </source>
</evidence>
<gene>
    <name evidence="16" type="ORF">KFK09_008669</name>
</gene>
<keyword evidence="11 12" id="KW-0464">Manganese</keyword>
<dbReference type="Gene3D" id="3.30.70.2330">
    <property type="match status" value="1"/>
</dbReference>
<dbReference type="OrthoDB" id="76364at2759"/>
<dbReference type="SMART" id="SM00990">
    <property type="entry name" value="VRR_NUC"/>
    <property type="match status" value="1"/>
</dbReference>